<dbReference type="InterPro" id="IPR002048">
    <property type="entry name" value="EF_hand_dom"/>
</dbReference>
<dbReference type="EMBL" id="JBBJCI010000422">
    <property type="protein sequence ID" value="KAK7230861.1"/>
    <property type="molecule type" value="Genomic_DNA"/>
</dbReference>
<reference evidence="3 4" key="1">
    <citation type="submission" date="2024-03" db="EMBL/GenBank/DDBJ databases">
        <title>Aureococcus anophagefferens CCMP1851 and Kratosvirus quantuckense: Draft genome of a second virus-susceptible host strain in the model system.</title>
        <authorList>
            <person name="Chase E."/>
            <person name="Truchon A.R."/>
            <person name="Schepens W."/>
            <person name="Wilhelm S.W."/>
        </authorList>
    </citation>
    <scope>NUCLEOTIDE SEQUENCE [LARGE SCALE GENOMIC DNA]</scope>
    <source>
        <strain evidence="3 4">CCMP1851</strain>
    </source>
</reference>
<feature type="region of interest" description="Disordered" evidence="1">
    <location>
        <begin position="38"/>
        <end position="97"/>
    </location>
</feature>
<feature type="compositionally biased region" description="Basic residues" evidence="1">
    <location>
        <begin position="69"/>
        <end position="93"/>
    </location>
</feature>
<sequence>MDAHQLSKLIPVANRLAANEDILESELREMLAALGGDDGAAAADDDAAHKAAASPKKAARPNAGARSSSCRRRTSSRWPTRRRPRPRAKRLREKRQDAAAAEALRKGDAKLEPALAARAASLRRVWKREPKGHELFKIFDRNGKGFELAELHRMIRRDLRLKPADISDDEIAKLVKTLDVDGTGCIDVAALGEYADGKARAAWATRAADAPGEPRGG</sequence>
<feature type="domain" description="EF-hand" evidence="2">
    <location>
        <begin position="166"/>
        <end position="201"/>
    </location>
</feature>
<dbReference type="Proteomes" id="UP001363151">
    <property type="component" value="Unassembled WGS sequence"/>
</dbReference>
<organism evidence="3 4">
    <name type="scientific">Aureococcus anophagefferens</name>
    <name type="common">Harmful bloom alga</name>
    <dbReference type="NCBI Taxonomy" id="44056"/>
    <lineage>
        <taxon>Eukaryota</taxon>
        <taxon>Sar</taxon>
        <taxon>Stramenopiles</taxon>
        <taxon>Ochrophyta</taxon>
        <taxon>Pelagophyceae</taxon>
        <taxon>Pelagomonadales</taxon>
        <taxon>Pelagomonadaceae</taxon>
        <taxon>Aureococcus</taxon>
    </lineage>
</organism>
<accession>A0ABR1FHH9</accession>
<dbReference type="InterPro" id="IPR011992">
    <property type="entry name" value="EF-hand-dom_pair"/>
</dbReference>
<protein>
    <recommendedName>
        <fullName evidence="2">EF-hand domain-containing protein</fullName>
    </recommendedName>
</protein>
<evidence type="ECO:0000313" key="4">
    <source>
        <dbReference type="Proteomes" id="UP001363151"/>
    </source>
</evidence>
<evidence type="ECO:0000313" key="3">
    <source>
        <dbReference type="EMBL" id="KAK7230861.1"/>
    </source>
</evidence>
<name>A0ABR1FHH9_AURAN</name>
<dbReference type="PROSITE" id="PS50222">
    <property type="entry name" value="EF_HAND_2"/>
    <property type="match status" value="1"/>
</dbReference>
<proteinExistence type="predicted"/>
<evidence type="ECO:0000259" key="2">
    <source>
        <dbReference type="PROSITE" id="PS50222"/>
    </source>
</evidence>
<dbReference type="Gene3D" id="1.10.238.10">
    <property type="entry name" value="EF-hand"/>
    <property type="match status" value="1"/>
</dbReference>
<gene>
    <name evidence="3" type="ORF">SO694_00074026</name>
</gene>
<comment type="caution">
    <text evidence="3">The sequence shown here is derived from an EMBL/GenBank/DDBJ whole genome shotgun (WGS) entry which is preliminary data.</text>
</comment>
<keyword evidence="4" id="KW-1185">Reference proteome</keyword>
<evidence type="ECO:0000256" key="1">
    <source>
        <dbReference type="SAM" id="MobiDB-lite"/>
    </source>
</evidence>
<dbReference type="SUPFAM" id="SSF47473">
    <property type="entry name" value="EF-hand"/>
    <property type="match status" value="1"/>
</dbReference>